<evidence type="ECO:0000256" key="2">
    <source>
        <dbReference type="ARBA" id="ARBA00022729"/>
    </source>
</evidence>
<evidence type="ECO:0000313" key="5">
    <source>
        <dbReference type="EMBL" id="EEW92463.2"/>
    </source>
</evidence>
<comment type="caution">
    <text evidence="5">The sequence shown here is derived from an EMBL/GenBank/DDBJ whole genome shotgun (WGS) entry which is preliminary data.</text>
</comment>
<dbReference type="Gene3D" id="3.40.50.2300">
    <property type="match status" value="2"/>
</dbReference>
<evidence type="ECO:0000313" key="6">
    <source>
        <dbReference type="Proteomes" id="UP000002939"/>
    </source>
</evidence>
<dbReference type="PANTHER" id="PTHR30483">
    <property type="entry name" value="LEUCINE-SPECIFIC-BINDING PROTEIN"/>
    <property type="match status" value="1"/>
</dbReference>
<dbReference type="InterPro" id="IPR051010">
    <property type="entry name" value="BCAA_transport"/>
</dbReference>
<dbReference type="Pfam" id="PF13458">
    <property type="entry name" value="Peripla_BP_6"/>
    <property type="match status" value="1"/>
</dbReference>
<dbReference type="Proteomes" id="UP000002939">
    <property type="component" value="Unassembled WGS sequence"/>
</dbReference>
<feature type="signal peptide" evidence="3">
    <location>
        <begin position="1"/>
        <end position="23"/>
    </location>
</feature>
<dbReference type="InterPro" id="IPR028082">
    <property type="entry name" value="Peripla_BP_I"/>
</dbReference>
<evidence type="ECO:0000259" key="4">
    <source>
        <dbReference type="Pfam" id="PF13458"/>
    </source>
</evidence>
<keyword evidence="2 3" id="KW-0732">Signal</keyword>
<name>D0BNJ8_9LACT</name>
<gene>
    <name evidence="5" type="ORF">HMPREF0446_01533</name>
</gene>
<dbReference type="PROSITE" id="PS51257">
    <property type="entry name" value="PROKAR_LIPOPROTEIN"/>
    <property type="match status" value="1"/>
</dbReference>
<dbReference type="SUPFAM" id="SSF53822">
    <property type="entry name" value="Periplasmic binding protein-like I"/>
    <property type="match status" value="1"/>
</dbReference>
<dbReference type="eggNOG" id="COG0683">
    <property type="taxonomic scope" value="Bacteria"/>
</dbReference>
<dbReference type="HOGENOM" id="CLU_027128_6_2_9"/>
<comment type="similarity">
    <text evidence="1">Belongs to the leucine-binding protein family.</text>
</comment>
<dbReference type="STRING" id="626369.HMPREF0446_01533"/>
<dbReference type="EMBL" id="ACRF02000001">
    <property type="protein sequence ID" value="EEW92463.2"/>
    <property type="molecule type" value="Genomic_DNA"/>
</dbReference>
<protein>
    <recommendedName>
        <fullName evidence="4">Leucine-binding protein domain-containing protein</fullName>
    </recommendedName>
</protein>
<organism evidence="5 6">
    <name type="scientific">Granulicatella elegans ATCC 700633</name>
    <dbReference type="NCBI Taxonomy" id="626369"/>
    <lineage>
        <taxon>Bacteria</taxon>
        <taxon>Bacillati</taxon>
        <taxon>Bacillota</taxon>
        <taxon>Bacilli</taxon>
        <taxon>Lactobacillales</taxon>
        <taxon>Carnobacteriaceae</taxon>
        <taxon>Granulicatella</taxon>
    </lineage>
</organism>
<dbReference type="CDD" id="cd06347">
    <property type="entry name" value="PBP1_ABC_LivK_ligand_binding-like"/>
    <property type="match status" value="1"/>
</dbReference>
<dbReference type="AlphaFoldDB" id="D0BNJ8"/>
<feature type="chain" id="PRO_5003006179" description="Leucine-binding protein domain-containing protein" evidence="3">
    <location>
        <begin position="24"/>
        <end position="387"/>
    </location>
</feature>
<evidence type="ECO:0000256" key="1">
    <source>
        <dbReference type="ARBA" id="ARBA00010062"/>
    </source>
</evidence>
<feature type="domain" description="Leucine-binding protein" evidence="4">
    <location>
        <begin position="29"/>
        <end position="375"/>
    </location>
</feature>
<dbReference type="RefSeq" id="WP_020991213.1">
    <property type="nucleotide sequence ID" value="NZ_KI391971.1"/>
</dbReference>
<proteinExistence type="inferred from homology"/>
<accession>D0BNJ8</accession>
<dbReference type="OrthoDB" id="9783240at2"/>
<sequence>MNLKKFGLGLVSAAILAGCSAGGASNGNTVKLGGNFELTGNVAAYGSAMDNAVKLAVEQKGKLLDKELKYVSYDNKSEKTEVASVAKKLVSEKVVGVVGPATTGDAQVSIPIMEQAKIPAVFPATTGDGITLKDAKNPESVYDYIFRVCFSDNYQGVVGAGFVSQKFPNAKVAILQDSASDYSKGLSEAFEKTYTDAKIGGQIVAKETYQSKDTDFQAVLTSLKSKSFDVLYIPGYYEEVGLIIKQARELGITQPIVGGDGLSSEKLAELAGNKANLTNVFYTAHFSAKSTDADVQEFIKAYKEKYNTTPDSFSALAYDAAQLLMKAIEKAGSTDAQAIKKALAESTDFDGVTGTFTMGKDHTPLKSAVVIEFQNGEEVSAKEYSAQ</sequence>
<reference evidence="5" key="1">
    <citation type="submission" date="2009-09" db="EMBL/GenBank/DDBJ databases">
        <authorList>
            <consortium name="The Broad Institute Genome Sequencing Platform"/>
            <person name="Ward D."/>
            <person name="Feldgarden M."/>
            <person name="Earl A."/>
            <person name="Young S.K."/>
            <person name="Zeng Q."/>
            <person name="Koehrsen M."/>
            <person name="Alvarado L."/>
            <person name="Berlin A."/>
            <person name="Bochicchio J."/>
            <person name="Borenstein D."/>
            <person name="Chapman S.B."/>
            <person name="Chen Z."/>
            <person name="Engels R."/>
            <person name="Freedman E."/>
            <person name="Gellesch M."/>
            <person name="Goldberg J."/>
            <person name="Griggs A."/>
            <person name="Gujja S."/>
            <person name="Heilman E."/>
            <person name="Heiman D."/>
            <person name="Hepburn T."/>
            <person name="Howarth C."/>
            <person name="Jen D."/>
            <person name="Larson L."/>
            <person name="Lewis B."/>
            <person name="Mehta T."/>
            <person name="Park D."/>
            <person name="Pearson M."/>
            <person name="Roberts A."/>
            <person name="Saif S."/>
            <person name="Shea T."/>
            <person name="Shenoy N."/>
            <person name="Sisk P."/>
            <person name="Stolte C."/>
            <person name="Sykes S."/>
            <person name="Thomson T."/>
            <person name="Walk T."/>
            <person name="White J."/>
            <person name="Yandava C."/>
            <person name="Sibley C.D."/>
            <person name="Field T.R."/>
            <person name="Grinwis M."/>
            <person name="Eshaghurshan C.S."/>
            <person name="Surette M.G."/>
            <person name="Haas B."/>
            <person name="Nusbaum C."/>
            <person name="Birren B."/>
        </authorList>
    </citation>
    <scope>NUCLEOTIDE SEQUENCE [LARGE SCALE GENOMIC DNA]</scope>
    <source>
        <strain evidence="5">ATCC 700633</strain>
    </source>
</reference>
<evidence type="ECO:0000256" key="3">
    <source>
        <dbReference type="SAM" id="SignalP"/>
    </source>
</evidence>
<reference evidence="5" key="2">
    <citation type="submission" date="2011-10" db="EMBL/GenBank/DDBJ databases">
        <title>The Genome Sequence of Granulicatella elegans ATCC 700633.</title>
        <authorList>
            <consortium name="The Broad Institute Genome Sequencing Platform"/>
            <consortium name="The Broad Institute Genome Sequencing Center for Infectious Disease"/>
            <person name="Earl A."/>
            <person name="Ward D."/>
            <person name="Feldgarden M."/>
            <person name="Gevers D."/>
            <person name="Sibley C.D."/>
            <person name="Field T.R."/>
            <person name="Grinwis M."/>
            <person name="Eshaghurshan C.S."/>
            <person name="Surette M.G."/>
            <person name="Young S.K."/>
            <person name="Zeng Q."/>
            <person name="Gargeya S."/>
            <person name="Fitzgerald M."/>
            <person name="Haas B."/>
            <person name="Abouelleil A."/>
            <person name="Alvarado L."/>
            <person name="Arachchi H.M."/>
            <person name="Berlin A."/>
            <person name="Brown A."/>
            <person name="Chapman S.B."/>
            <person name="Chen Z."/>
            <person name="Dunbar C."/>
            <person name="Freedman E."/>
            <person name="Gearin G."/>
            <person name="Goldberg J."/>
            <person name="Griggs A."/>
            <person name="Gujja S."/>
            <person name="Heiman D."/>
            <person name="Howarth C."/>
            <person name="Larson L."/>
            <person name="Lui A."/>
            <person name="MacDonald P.J.P."/>
            <person name="Montmayeur A."/>
            <person name="Murphy C."/>
            <person name="Neiman D."/>
            <person name="Pearson M."/>
            <person name="Priest M."/>
            <person name="Roberts A."/>
            <person name="Saif S."/>
            <person name="Shea T."/>
            <person name="Shenoy N."/>
            <person name="Sisk P."/>
            <person name="Stolte C."/>
            <person name="Sykes S."/>
            <person name="Wortman J."/>
            <person name="Nusbaum C."/>
            <person name="Birren B."/>
        </authorList>
    </citation>
    <scope>NUCLEOTIDE SEQUENCE [LARGE SCALE GENOMIC DNA]</scope>
    <source>
        <strain evidence="5">ATCC 700633</strain>
    </source>
</reference>
<dbReference type="PANTHER" id="PTHR30483:SF6">
    <property type="entry name" value="PERIPLASMIC BINDING PROTEIN OF ABC TRANSPORTER FOR NATURAL AMINO ACIDS"/>
    <property type="match status" value="1"/>
</dbReference>
<dbReference type="InterPro" id="IPR028081">
    <property type="entry name" value="Leu-bd"/>
</dbReference>
<keyword evidence="6" id="KW-1185">Reference proteome</keyword>